<feature type="transmembrane region" description="Helical" evidence="6">
    <location>
        <begin position="12"/>
        <end position="35"/>
    </location>
</feature>
<feature type="transmembrane region" description="Helical" evidence="6">
    <location>
        <begin position="327"/>
        <end position="349"/>
    </location>
</feature>
<dbReference type="Proteomes" id="UP000321129">
    <property type="component" value="Unassembled WGS sequence"/>
</dbReference>
<dbReference type="EMBL" id="VOPY01000001">
    <property type="protein sequence ID" value="TXC74244.1"/>
    <property type="molecule type" value="Genomic_DNA"/>
</dbReference>
<evidence type="ECO:0000256" key="3">
    <source>
        <dbReference type="ARBA" id="ARBA00022692"/>
    </source>
</evidence>
<feature type="transmembrane region" description="Helical" evidence="6">
    <location>
        <begin position="116"/>
        <end position="132"/>
    </location>
</feature>
<feature type="transmembrane region" description="Helical" evidence="6">
    <location>
        <begin position="82"/>
        <end position="110"/>
    </location>
</feature>
<keyword evidence="4 6" id="KW-1133">Transmembrane helix</keyword>
<dbReference type="PANTHER" id="PTHR30250">
    <property type="entry name" value="PST FAMILY PREDICTED COLANIC ACID TRANSPORTER"/>
    <property type="match status" value="1"/>
</dbReference>
<dbReference type="AlphaFoldDB" id="A0A5C6UNU5"/>
<feature type="transmembrane region" description="Helical" evidence="6">
    <location>
        <begin position="387"/>
        <end position="407"/>
    </location>
</feature>
<dbReference type="GO" id="GO:0005886">
    <property type="term" value="C:plasma membrane"/>
    <property type="evidence" value="ECO:0007669"/>
    <property type="project" value="UniProtKB-SubCell"/>
</dbReference>
<dbReference type="OrthoDB" id="9815248at2"/>
<evidence type="ECO:0000256" key="6">
    <source>
        <dbReference type="SAM" id="Phobius"/>
    </source>
</evidence>
<feature type="transmembrane region" description="Helical" evidence="6">
    <location>
        <begin position="213"/>
        <end position="234"/>
    </location>
</feature>
<feature type="transmembrane region" description="Helical" evidence="6">
    <location>
        <begin position="361"/>
        <end position="381"/>
    </location>
</feature>
<dbReference type="InterPro" id="IPR050833">
    <property type="entry name" value="Poly_Biosynth_Transport"/>
</dbReference>
<dbReference type="RefSeq" id="WP_147122204.1">
    <property type="nucleotide sequence ID" value="NZ_VOPY01000001.1"/>
</dbReference>
<feature type="transmembrane region" description="Helical" evidence="6">
    <location>
        <begin position="448"/>
        <end position="469"/>
    </location>
</feature>
<keyword evidence="2" id="KW-1003">Cell membrane</keyword>
<evidence type="ECO:0000313" key="8">
    <source>
        <dbReference type="Proteomes" id="UP000321129"/>
    </source>
</evidence>
<gene>
    <name evidence="7" type="ORF">FSZ31_05945</name>
</gene>
<keyword evidence="5 6" id="KW-0472">Membrane</keyword>
<dbReference type="InterPro" id="IPR002797">
    <property type="entry name" value="Polysacc_synth"/>
</dbReference>
<feature type="transmembrane region" description="Helical" evidence="6">
    <location>
        <begin position="41"/>
        <end position="62"/>
    </location>
</feature>
<organism evidence="7 8">
    <name type="scientific">Flavisphingopyxis soli</name>
    <dbReference type="NCBI Taxonomy" id="2601267"/>
    <lineage>
        <taxon>Bacteria</taxon>
        <taxon>Pseudomonadati</taxon>
        <taxon>Pseudomonadota</taxon>
        <taxon>Alphaproteobacteria</taxon>
        <taxon>Sphingomonadales</taxon>
        <taxon>Sphingopyxidaceae</taxon>
        <taxon>Flavisphingopyxis</taxon>
    </lineage>
</organism>
<proteinExistence type="predicted"/>
<accession>A0A5C6UNU5</accession>
<evidence type="ECO:0000256" key="4">
    <source>
        <dbReference type="ARBA" id="ARBA00022989"/>
    </source>
</evidence>
<evidence type="ECO:0000256" key="5">
    <source>
        <dbReference type="ARBA" id="ARBA00023136"/>
    </source>
</evidence>
<evidence type="ECO:0000256" key="2">
    <source>
        <dbReference type="ARBA" id="ARBA00022475"/>
    </source>
</evidence>
<reference evidence="7 8" key="1">
    <citation type="submission" date="2019-08" db="EMBL/GenBank/DDBJ databases">
        <title>Sphingorhabdus soil sp. nov., isolated from arctic soil.</title>
        <authorList>
            <person name="Liu Y."/>
        </authorList>
    </citation>
    <scope>NUCLEOTIDE SEQUENCE [LARGE SCALE GENOMIC DNA]</scope>
    <source>
        <strain evidence="7 8">D-2Q-5-6</strain>
    </source>
</reference>
<evidence type="ECO:0000256" key="1">
    <source>
        <dbReference type="ARBA" id="ARBA00004651"/>
    </source>
</evidence>
<evidence type="ECO:0000313" key="7">
    <source>
        <dbReference type="EMBL" id="TXC74244.1"/>
    </source>
</evidence>
<name>A0A5C6UNU5_9SPHN</name>
<feature type="transmembrane region" description="Helical" evidence="6">
    <location>
        <begin position="254"/>
        <end position="275"/>
    </location>
</feature>
<comment type="subcellular location">
    <subcellularLocation>
        <location evidence="1">Cell membrane</location>
        <topology evidence="1">Multi-pass membrane protein</topology>
    </subcellularLocation>
</comment>
<dbReference type="Pfam" id="PF01943">
    <property type="entry name" value="Polysacc_synt"/>
    <property type="match status" value="1"/>
</dbReference>
<keyword evidence="3 6" id="KW-0812">Transmembrane</keyword>
<feature type="transmembrane region" description="Helical" evidence="6">
    <location>
        <begin position="153"/>
        <end position="175"/>
    </location>
</feature>
<protein>
    <submittedName>
        <fullName evidence="7">Oligosaccharide flippase family protein</fullName>
    </submittedName>
</protein>
<dbReference type="PANTHER" id="PTHR30250:SF11">
    <property type="entry name" value="O-ANTIGEN TRANSPORTER-RELATED"/>
    <property type="match status" value="1"/>
</dbReference>
<keyword evidence="8" id="KW-1185">Reference proteome</keyword>
<comment type="caution">
    <text evidence="7">The sequence shown here is derived from an EMBL/GenBank/DDBJ whole genome shotgun (WGS) entry which is preliminary data.</text>
</comment>
<sequence length="482" mass="52473">MAHAQRLGKDIAIYGSSEFIFKFIAFAAFPFYAHHFSVADFGLWALLSVSATLLGYFANLGVNQAVQRFYFDDFSDDVGTAVIVSTGLAQIFVSSIAVVTLAIAVCVLFAKATLAGYGISQLLLVLAIANVIPDQLLQYCLDVLRMQFTPLRFALLAFAKNVLGTALALVLVIRFDAGLPGLFLGVVFGTTMAVPLGLWLIHRDLGWKLHLPLTRSLFAFGFPLTFGSVAHWIYTSIDRWMIADLSSSLELGLFSVAAKYATIVSFVIAAFAQAWTPFAIRLFRDDPEHSTLYGKVFALWFFVLSFVGLGIALFSREALMLFTPADFWPAAIMLPVMASGMVLYGTIPVSSLGIILSKRTTLGTIGTCLAALINFVLNLWLIRQYGAMGAALATLITYGLLALYYLVWNQRLHPIALEGRKLVYCLLIVGITAALPLVDLGALTARAFMIKIGVAALVLLGAFATGILNRSMFEPRSLRSLL</sequence>
<feature type="transmembrane region" description="Helical" evidence="6">
    <location>
        <begin position="296"/>
        <end position="315"/>
    </location>
</feature>
<feature type="transmembrane region" description="Helical" evidence="6">
    <location>
        <begin position="181"/>
        <end position="201"/>
    </location>
</feature>
<feature type="transmembrane region" description="Helical" evidence="6">
    <location>
        <begin position="422"/>
        <end position="442"/>
    </location>
</feature>